<feature type="compositionally biased region" description="Low complexity" evidence="2">
    <location>
        <begin position="315"/>
        <end position="327"/>
    </location>
</feature>
<dbReference type="InterPro" id="IPR020011">
    <property type="entry name" value="FimV_C"/>
</dbReference>
<dbReference type="HOGENOM" id="CLU_415012_0_0_6"/>
<dbReference type="Pfam" id="PF25800">
    <property type="entry name" value="FimV_N"/>
    <property type="match status" value="1"/>
</dbReference>
<feature type="coiled-coil region" evidence="1">
    <location>
        <begin position="364"/>
        <end position="419"/>
    </location>
</feature>
<evidence type="ECO:0000313" key="6">
    <source>
        <dbReference type="Proteomes" id="UP000008632"/>
    </source>
</evidence>
<dbReference type="OrthoDB" id="5298707at2"/>
<feature type="compositionally biased region" description="Polar residues" evidence="2">
    <location>
        <begin position="283"/>
        <end position="294"/>
    </location>
</feature>
<organism evidence="5 6">
    <name type="scientific">Pseudoxanthomonas suwonensis (strain 11-1)</name>
    <dbReference type="NCBI Taxonomy" id="743721"/>
    <lineage>
        <taxon>Bacteria</taxon>
        <taxon>Pseudomonadati</taxon>
        <taxon>Pseudomonadota</taxon>
        <taxon>Gammaproteobacteria</taxon>
        <taxon>Lysobacterales</taxon>
        <taxon>Lysobacteraceae</taxon>
        <taxon>Pseudoxanthomonas</taxon>
    </lineage>
</organism>
<evidence type="ECO:0000256" key="3">
    <source>
        <dbReference type="SAM" id="Phobius"/>
    </source>
</evidence>
<dbReference type="NCBIfam" id="TIGR03505">
    <property type="entry name" value="FimV_core"/>
    <property type="match status" value="1"/>
</dbReference>
<dbReference type="Gene3D" id="1.20.58.2200">
    <property type="match status" value="1"/>
</dbReference>
<feature type="region of interest" description="Disordered" evidence="2">
    <location>
        <begin position="162"/>
        <end position="208"/>
    </location>
</feature>
<dbReference type="InterPro" id="IPR020012">
    <property type="entry name" value="LysM_FimV"/>
</dbReference>
<proteinExistence type="predicted"/>
<evidence type="ECO:0000259" key="4">
    <source>
        <dbReference type="Pfam" id="PF25800"/>
    </source>
</evidence>
<sequence length="607" mass="64018">MEKRGQGAWRPMQLLLALALLLASSGAFALGLGQIRVLSGPGQPLLAEIPIISNQPGELENARVRLASAETFARVGLQPPSGLVRELDFEITADAQGRAVVRVTSDRPVDVAALSFLVEVDWGQGRLVREYSALVDAPQSAVAIEAPVIEAPQALPSDMIVREPEPAPLPSLPAAEPLPEPAPAPAPAPAPVRAPSPPTPVAASAAPGETLARVERGQTLSHVVAGMDRGGYSREQAMVALLRANPEAFIGGNIHRVRAGAVLRMPGAGDFADAASARATVREQTAQWRQLSQPVPQPAVAGTPDQQGTVERDAPAAPAPAAHAAAADGARLEIAPAVAADGTQGATSGLGSGGEGDMLANEQLRQAQEDLAARDSEVQELRSRLEELEKLQQQQMKLIELKDSELAAAQQRLAQVEQRSARGEGMGLWPLLVLLLVAAAAAAWWFARKPKPLPIPVSRGGRGFDAASLAAAAPSTQMHADPVVPVEQPELEPHPVEQDYVDEHEADPEPEFAQEEAEVAFEPDAGIEPEFEPEPLAPREQAPAWHVDPVGFTPLNPSPAGRERLELAVAYLDLGDVETARTLLREVLAGQDPAARDEAAQLLRKIG</sequence>
<name>E6WU63_PSEUU</name>
<evidence type="ECO:0000256" key="2">
    <source>
        <dbReference type="SAM" id="MobiDB-lite"/>
    </source>
</evidence>
<keyword evidence="3" id="KW-0472">Membrane</keyword>
<keyword evidence="1" id="KW-0175">Coiled coil</keyword>
<evidence type="ECO:0000256" key="1">
    <source>
        <dbReference type="SAM" id="Coils"/>
    </source>
</evidence>
<dbReference type="Proteomes" id="UP000008632">
    <property type="component" value="Chromosome"/>
</dbReference>
<keyword evidence="6" id="KW-1185">Reference proteome</keyword>
<dbReference type="KEGG" id="psu:Psesu_1946"/>
<dbReference type="RefSeq" id="WP_013535611.1">
    <property type="nucleotide sequence ID" value="NC_014924.1"/>
</dbReference>
<protein>
    <submittedName>
        <fullName evidence="5">FimV C-terminal domain</fullName>
    </submittedName>
</protein>
<keyword evidence="3" id="KW-1133">Transmembrane helix</keyword>
<dbReference type="NCBIfam" id="TIGR03504">
    <property type="entry name" value="FimV_Cterm"/>
    <property type="match status" value="1"/>
</dbReference>
<dbReference type="STRING" id="743721.Psesu_1946"/>
<feature type="region of interest" description="Disordered" evidence="2">
    <location>
        <begin position="283"/>
        <end position="328"/>
    </location>
</feature>
<reference evidence="5 6" key="1">
    <citation type="submission" date="2011-01" db="EMBL/GenBank/DDBJ databases">
        <title>Complete sequence of Pseudoxanthomonas suwonensis 11-1.</title>
        <authorList>
            <consortium name="US DOE Joint Genome Institute"/>
            <person name="Lucas S."/>
            <person name="Copeland A."/>
            <person name="Lapidus A."/>
            <person name="Cheng J.-F."/>
            <person name="Goodwin L."/>
            <person name="Pitluck S."/>
            <person name="Teshima H."/>
            <person name="Detter J.C."/>
            <person name="Han C."/>
            <person name="Tapia R."/>
            <person name="Land M."/>
            <person name="Hauser L."/>
            <person name="Kyrpides N."/>
            <person name="Ivanova N."/>
            <person name="Ovchinnikova G."/>
            <person name="Siebers A.K."/>
            <person name="Allgaier M."/>
            <person name="Thelen M.P."/>
            <person name="Hugenholtz P."/>
            <person name="Gladden J."/>
            <person name="Woyke T."/>
        </authorList>
    </citation>
    <scope>NUCLEOTIDE SEQUENCE [LARGE SCALE GENOMIC DNA]</scope>
    <source>
        <strain evidence="6">11-1</strain>
    </source>
</reference>
<dbReference type="InterPro" id="IPR057840">
    <property type="entry name" value="FimV_N"/>
</dbReference>
<dbReference type="AlphaFoldDB" id="E6WU63"/>
<feature type="domain" description="FimV N-terminal" evidence="4">
    <location>
        <begin position="30"/>
        <end position="138"/>
    </location>
</feature>
<dbReference type="eggNOG" id="COG3170">
    <property type="taxonomic scope" value="Bacteria"/>
</dbReference>
<feature type="transmembrane region" description="Helical" evidence="3">
    <location>
        <begin position="428"/>
        <end position="447"/>
    </location>
</feature>
<evidence type="ECO:0000313" key="5">
    <source>
        <dbReference type="EMBL" id="ADV27783.1"/>
    </source>
</evidence>
<dbReference type="InterPro" id="IPR038440">
    <property type="entry name" value="FimV_C_sf"/>
</dbReference>
<gene>
    <name evidence="5" type="ordered locus">Psesu_1946</name>
</gene>
<feature type="compositionally biased region" description="Pro residues" evidence="2">
    <location>
        <begin position="166"/>
        <end position="200"/>
    </location>
</feature>
<accession>E6WU63</accession>
<dbReference type="EMBL" id="CP002446">
    <property type="protein sequence ID" value="ADV27783.1"/>
    <property type="molecule type" value="Genomic_DNA"/>
</dbReference>
<keyword evidence="3" id="KW-0812">Transmembrane</keyword>